<dbReference type="Pfam" id="PF04972">
    <property type="entry name" value="BON"/>
    <property type="match status" value="1"/>
</dbReference>
<keyword evidence="6" id="KW-1185">Reference proteome</keyword>
<feature type="chain" id="PRO_5014626346" evidence="3">
    <location>
        <begin position="29"/>
        <end position="580"/>
    </location>
</feature>
<name>A0A2N5DEE1_9CAUL</name>
<gene>
    <name evidence="5" type="ORF">SGCZBJ_14265</name>
</gene>
<keyword evidence="3" id="KW-0732">Signal</keyword>
<dbReference type="PROSITE" id="PS50914">
    <property type="entry name" value="BON"/>
    <property type="match status" value="1"/>
</dbReference>
<organism evidence="5 6">
    <name type="scientific">Caulobacter zeae</name>
    <dbReference type="NCBI Taxonomy" id="2055137"/>
    <lineage>
        <taxon>Bacteria</taxon>
        <taxon>Pseudomonadati</taxon>
        <taxon>Pseudomonadota</taxon>
        <taxon>Alphaproteobacteria</taxon>
        <taxon>Caulobacterales</taxon>
        <taxon>Caulobacteraceae</taxon>
        <taxon>Caulobacter</taxon>
    </lineage>
</organism>
<proteinExistence type="inferred from homology"/>
<evidence type="ECO:0000256" key="1">
    <source>
        <dbReference type="RuleBase" id="RU004003"/>
    </source>
</evidence>
<dbReference type="RefSeq" id="WP_101718660.1">
    <property type="nucleotide sequence ID" value="NZ_PJRS01000023.1"/>
</dbReference>
<dbReference type="InterPro" id="IPR004846">
    <property type="entry name" value="T2SS/T3SS_dom"/>
</dbReference>
<sequence>MTRRFASLSLSASLAVLTALAPAASAMADGYAGDRVYRPARAAPRAPAPVVTYAPPPVADQVLRVDLTAGPDARVLNLPRGKSAIIELPVDVRDMLVTNPQVADAVLRNPRRIYVLGVGKGSTDAVFFDAAGRKLLTLAIRVDEDAGLLQDTLRKVLPDSRIEVQPVRDSVILTGTVANAGDASKAALVAQQFVGKPELVVNMLSIAGKDQVMLKVRIVEVQRSIIKQLGVSTNNLLNDGFKTYSLGRENTFAINGGMVGGMNACYGRNNIRTTNYTNNASVTNQGSVTSGNTTSNGSSVSTTVQSTDPLTGTVTTTTTTSAGPTSSTGTSNSLTGIISSAASNAYSMATGNNLNACLQAFERVGLIRTLAEPNLTVVSGEAGKFLAGGEFPVPTGSDSDGRVTVEFKPYGVGLGYTPVVMSGGRISLKLSTEVSELSSLGAFTLGSGTSSTLVIPGLSVRRAETTVELPSGGALMIAGLLHQQTKENIDSLPGMTSLPILGSLFRSRDYLNGETELVVIITPYIVDPTRPQDQQTPADGLQIAGDMSTVLLGRLNKVVKAPPGANSERTYQGPVGYVIE</sequence>
<dbReference type="InterPro" id="IPR050810">
    <property type="entry name" value="Bact_Secretion_Sys_Channel"/>
</dbReference>
<evidence type="ECO:0000259" key="4">
    <source>
        <dbReference type="PROSITE" id="PS50914"/>
    </source>
</evidence>
<evidence type="ECO:0000256" key="3">
    <source>
        <dbReference type="SAM" id="SignalP"/>
    </source>
</evidence>
<comment type="caution">
    <text evidence="5">The sequence shown here is derived from an EMBL/GenBank/DDBJ whole genome shotgun (WGS) entry which is preliminary data.</text>
</comment>
<dbReference type="AlphaFoldDB" id="A0A2N5DEE1"/>
<comment type="similarity">
    <text evidence="1">Belongs to the bacterial secretin family.</text>
</comment>
<evidence type="ECO:0000313" key="6">
    <source>
        <dbReference type="Proteomes" id="UP000234479"/>
    </source>
</evidence>
<dbReference type="OrthoDB" id="9775455at2"/>
<dbReference type="Pfam" id="PF00263">
    <property type="entry name" value="Secretin"/>
    <property type="match status" value="1"/>
</dbReference>
<dbReference type="GO" id="GO:0015627">
    <property type="term" value="C:type II protein secretion system complex"/>
    <property type="evidence" value="ECO:0007669"/>
    <property type="project" value="TreeGrafter"/>
</dbReference>
<dbReference type="Pfam" id="PF13629">
    <property type="entry name" value="T2SS-T3SS_pil_N"/>
    <property type="match status" value="1"/>
</dbReference>
<dbReference type="GO" id="GO:0009306">
    <property type="term" value="P:protein secretion"/>
    <property type="evidence" value="ECO:0007669"/>
    <property type="project" value="InterPro"/>
</dbReference>
<dbReference type="Proteomes" id="UP000234479">
    <property type="component" value="Unassembled WGS sequence"/>
</dbReference>
<feature type="signal peptide" evidence="3">
    <location>
        <begin position="1"/>
        <end position="28"/>
    </location>
</feature>
<dbReference type="EMBL" id="PJRS01000023">
    <property type="protein sequence ID" value="PLR24430.1"/>
    <property type="molecule type" value="Genomic_DNA"/>
</dbReference>
<reference evidence="5 6" key="1">
    <citation type="submission" date="2017-12" db="EMBL/GenBank/DDBJ databases">
        <title>The genome sequence of Caulobacter sp. 410.</title>
        <authorList>
            <person name="Gao J."/>
            <person name="Mao X."/>
            <person name="Sun J."/>
        </authorList>
    </citation>
    <scope>NUCLEOTIDE SEQUENCE [LARGE SCALE GENOMIC DNA]</scope>
    <source>
        <strain evidence="5 6">410</strain>
    </source>
</reference>
<feature type="region of interest" description="Disordered" evidence="2">
    <location>
        <begin position="282"/>
        <end position="333"/>
    </location>
</feature>
<feature type="domain" description="BON" evidence="4">
    <location>
        <begin position="138"/>
        <end position="208"/>
    </location>
</feature>
<dbReference type="PANTHER" id="PTHR30332:SF17">
    <property type="entry name" value="TYPE IV PILIATION SYSTEM PROTEIN DR_0774-RELATED"/>
    <property type="match status" value="1"/>
</dbReference>
<evidence type="ECO:0000313" key="5">
    <source>
        <dbReference type="EMBL" id="PLR24430.1"/>
    </source>
</evidence>
<accession>A0A2N5DEE1</accession>
<dbReference type="InterPro" id="IPR007055">
    <property type="entry name" value="BON_dom"/>
</dbReference>
<dbReference type="PANTHER" id="PTHR30332">
    <property type="entry name" value="PROBABLE GENERAL SECRETION PATHWAY PROTEIN D"/>
    <property type="match status" value="1"/>
</dbReference>
<dbReference type="InterPro" id="IPR032789">
    <property type="entry name" value="T2SS-T3SS_pil_N"/>
</dbReference>
<evidence type="ECO:0000256" key="2">
    <source>
        <dbReference type="SAM" id="MobiDB-lite"/>
    </source>
</evidence>
<protein>
    <submittedName>
        <fullName evidence="5">Pilus assembly protein CpaC</fullName>
    </submittedName>
</protein>